<name>A0A1X7ACA2_9RHOB</name>
<evidence type="ECO:0008006" key="3">
    <source>
        <dbReference type="Google" id="ProtNLM"/>
    </source>
</evidence>
<dbReference type="RefSeq" id="WP_085824690.1">
    <property type="nucleotide sequence ID" value="NZ_FWFP01000016.1"/>
</dbReference>
<dbReference type="EMBL" id="FWFP01000016">
    <property type="protein sequence ID" value="SLN75676.1"/>
    <property type="molecule type" value="Genomic_DNA"/>
</dbReference>
<keyword evidence="2" id="KW-1185">Reference proteome</keyword>
<accession>A0A1X7ACA2</accession>
<evidence type="ECO:0000313" key="2">
    <source>
        <dbReference type="Proteomes" id="UP000193778"/>
    </source>
</evidence>
<reference evidence="2" key="1">
    <citation type="submission" date="2017-03" db="EMBL/GenBank/DDBJ databases">
        <authorList>
            <person name="Rodrigo-Torres L."/>
            <person name="Arahal R.D."/>
            <person name="Lucena T."/>
        </authorList>
    </citation>
    <scope>NUCLEOTIDE SEQUENCE [LARGE SCALE GENOMIC DNA]</scope>
    <source>
        <strain evidence="2">CECT 8411</strain>
    </source>
</reference>
<dbReference type="OrthoDB" id="111944at2"/>
<dbReference type="Proteomes" id="UP000193778">
    <property type="component" value="Unassembled WGS sequence"/>
</dbReference>
<organism evidence="1 2">
    <name type="scientific">Ruegeria meonggei</name>
    <dbReference type="NCBI Taxonomy" id="1446476"/>
    <lineage>
        <taxon>Bacteria</taxon>
        <taxon>Pseudomonadati</taxon>
        <taxon>Pseudomonadota</taxon>
        <taxon>Alphaproteobacteria</taxon>
        <taxon>Rhodobacterales</taxon>
        <taxon>Roseobacteraceae</taxon>
        <taxon>Ruegeria</taxon>
    </lineage>
</organism>
<gene>
    <name evidence="1" type="ORF">RUM8411_04251</name>
</gene>
<proteinExistence type="predicted"/>
<evidence type="ECO:0000313" key="1">
    <source>
        <dbReference type="EMBL" id="SLN75676.1"/>
    </source>
</evidence>
<sequence>MYMSKFDDRNDVASDSRKTEFARKYPLLDDASVHAQWKNGSWQITRIGDIWSRTGKVLSVRFEGADAYPSFQFSEDGTPLPLMEKVLSALPCEMSPWQCAFWVTSPKKELDGESPVSCIQTGDARVIDLAGRAGAIFNN</sequence>
<dbReference type="AlphaFoldDB" id="A0A1X7ACA2"/>
<protein>
    <recommendedName>
        <fullName evidence="3">Antitoxin Xre/MbcA/ParS-like toxin-binding domain-containing protein</fullName>
    </recommendedName>
</protein>